<gene>
    <name evidence="2" type="ORF">FGL98_23440</name>
</gene>
<comment type="caution">
    <text evidence="2">The sequence shown here is derived from an EMBL/GenBank/DDBJ whole genome shotgun (WGS) entry which is preliminary data.</text>
</comment>
<evidence type="ECO:0000313" key="2">
    <source>
        <dbReference type="EMBL" id="TWP32750.1"/>
    </source>
</evidence>
<reference evidence="2 3" key="1">
    <citation type="submission" date="2019-05" db="EMBL/GenBank/DDBJ databases">
        <authorList>
            <person name="Lee S.D."/>
        </authorList>
    </citation>
    <scope>NUCLEOTIDE SEQUENCE [LARGE SCALE GENOMIC DNA]</scope>
    <source>
        <strain evidence="2 3">C5-26</strain>
    </source>
</reference>
<keyword evidence="1" id="KW-0472">Membrane</keyword>
<keyword evidence="1" id="KW-0812">Transmembrane</keyword>
<proteinExistence type="predicted"/>
<evidence type="ECO:0000256" key="1">
    <source>
        <dbReference type="SAM" id="Phobius"/>
    </source>
</evidence>
<protein>
    <recommendedName>
        <fullName evidence="4">DUF2975 domain-containing protein</fullName>
    </recommendedName>
</protein>
<evidence type="ECO:0000313" key="3">
    <source>
        <dbReference type="Proteomes" id="UP000320244"/>
    </source>
</evidence>
<keyword evidence="1" id="KW-1133">Transmembrane helix</keyword>
<feature type="transmembrane region" description="Helical" evidence="1">
    <location>
        <begin position="40"/>
        <end position="65"/>
    </location>
</feature>
<accession>A0A563DR96</accession>
<dbReference type="EMBL" id="VCQV01000059">
    <property type="protein sequence ID" value="TWP32750.1"/>
    <property type="molecule type" value="Genomic_DNA"/>
</dbReference>
<dbReference type="AlphaFoldDB" id="A0A563DR96"/>
<feature type="transmembrane region" description="Helical" evidence="1">
    <location>
        <begin position="221"/>
        <end position="239"/>
    </location>
</feature>
<keyword evidence="3" id="KW-1185">Reference proteome</keyword>
<organism evidence="2 3">
    <name type="scientific">Leekyejoonella antrihumi</name>
    <dbReference type="NCBI Taxonomy" id="1660198"/>
    <lineage>
        <taxon>Bacteria</taxon>
        <taxon>Bacillati</taxon>
        <taxon>Actinomycetota</taxon>
        <taxon>Actinomycetes</taxon>
        <taxon>Micrococcales</taxon>
        <taxon>Dermacoccaceae</taxon>
        <taxon>Leekyejoonella</taxon>
    </lineage>
</organism>
<dbReference type="OrthoDB" id="9761717at2"/>
<name>A0A563DR96_9MICO</name>
<dbReference type="RefSeq" id="WP_146321062.1">
    <property type="nucleotide sequence ID" value="NZ_VCQV01000059.1"/>
</dbReference>
<feature type="transmembrane region" description="Helical" evidence="1">
    <location>
        <begin position="137"/>
        <end position="159"/>
    </location>
</feature>
<dbReference type="Proteomes" id="UP000320244">
    <property type="component" value="Unassembled WGS sequence"/>
</dbReference>
<sequence length="253" mass="27143">MEIVDVSNIETLSLSDNIDKREGHMSTTGKTKDPLGPIDFIVTLALRLFCVVLLFVAIASVVSVFDGGHPSMTLGVWGDPHPCLQVPQNGLQVGTSGNAGPIGGTSVQGLKSGVYLGAPHTYTICVDHLSGTDRTLFSVPVLIDLLWSLGFLWLTLRVIRQARQRGLFTHDVARATTHLGWYILGGWAIVNLTGGVLRAIAVSHLATGYSLTSGVLANMSWSWPIVIAGFGVISIGRVMQRTVPMREEIEATI</sequence>
<reference evidence="2 3" key="2">
    <citation type="submission" date="2019-08" db="EMBL/GenBank/DDBJ databases">
        <title>Jejuicoccus antrihumi gen. nov., sp. nov., a new member of the family Dermacoccaceae isolated from a cave.</title>
        <authorList>
            <person name="Schumann P."/>
            <person name="Kim I.S."/>
        </authorList>
    </citation>
    <scope>NUCLEOTIDE SEQUENCE [LARGE SCALE GENOMIC DNA]</scope>
    <source>
        <strain evidence="2 3">C5-26</strain>
    </source>
</reference>
<evidence type="ECO:0008006" key="4">
    <source>
        <dbReference type="Google" id="ProtNLM"/>
    </source>
</evidence>
<feature type="transmembrane region" description="Helical" evidence="1">
    <location>
        <begin position="179"/>
        <end position="201"/>
    </location>
</feature>